<keyword evidence="6" id="KW-0472">Membrane</keyword>
<dbReference type="GO" id="GO:0008643">
    <property type="term" value="P:carbohydrate transport"/>
    <property type="evidence" value="ECO:0007669"/>
    <property type="project" value="InterPro"/>
</dbReference>
<dbReference type="PANTHER" id="PTHR43875:SF15">
    <property type="entry name" value="TREHALOSE IMPORT ATP-BINDING PROTEIN SUGC"/>
    <property type="match status" value="1"/>
</dbReference>
<dbReference type="InterPro" id="IPR027417">
    <property type="entry name" value="P-loop_NTPase"/>
</dbReference>
<dbReference type="Gene3D" id="3.40.50.300">
    <property type="entry name" value="P-loop containing nucleotide triphosphate hydrolases"/>
    <property type="match status" value="1"/>
</dbReference>
<sequence>MSIELNHHNGENIILKNISKSYDSSDVIDDLNITFESGEFNVILGPSGCGKSTTMNMIAGLEEVTSGEIFIGETDVTQLEPKDRGCAMVFQNYALYPHMTVFNNIAYSLKIRRIPKTEIKQRVEAVAKIVSLTDYLDRLPSELSGGQRQRVAIGRAIVREPKVMLFDEPLSNLDAKLRQEMRMELTMLHKRLGATSIFVTHDQVEAMTLADKILILNKGKVEQFDTPKNIYQKPASTFVADFIGSPAMNLFPVNKVNDSYFDSAGNKILGRANIDNAVLGVRPEDIKVDSEGKIKGTLKYIEDMGAYQVLTLDVGQNKDFCINTTLGLDINIGDIVSFDILEENCHLFHPQTGRRISA</sequence>
<dbReference type="AlphaFoldDB" id="A0A4Y3HZS5"/>
<dbReference type="GO" id="GO:0055052">
    <property type="term" value="C:ATP-binding cassette (ABC) transporter complex, substrate-binding subunit-containing"/>
    <property type="evidence" value="ECO:0007669"/>
    <property type="project" value="TreeGrafter"/>
</dbReference>
<protein>
    <submittedName>
        <fullName evidence="8">sn-glycerol-3-phosphate import ATP-binding protein UgpC 2</fullName>
    </submittedName>
</protein>
<dbReference type="InterPro" id="IPR012340">
    <property type="entry name" value="NA-bd_OB-fold"/>
</dbReference>
<dbReference type="CDD" id="cd03301">
    <property type="entry name" value="ABC_MalK_N"/>
    <property type="match status" value="1"/>
</dbReference>
<name>A0A4Y3HZS5_9VIBR</name>
<proteinExistence type="predicted"/>
<dbReference type="PANTHER" id="PTHR43875">
    <property type="entry name" value="MALTODEXTRIN IMPORT ATP-BINDING PROTEIN MSMX"/>
    <property type="match status" value="1"/>
</dbReference>
<keyword evidence="9" id="KW-1185">Reference proteome</keyword>
<feature type="domain" description="ABC transporter" evidence="7">
    <location>
        <begin position="13"/>
        <end position="243"/>
    </location>
</feature>
<evidence type="ECO:0000313" key="8">
    <source>
        <dbReference type="EMBL" id="GEA51734.1"/>
    </source>
</evidence>
<dbReference type="NCBIfam" id="NF008653">
    <property type="entry name" value="PRK11650.1"/>
    <property type="match status" value="1"/>
</dbReference>
<evidence type="ECO:0000256" key="6">
    <source>
        <dbReference type="ARBA" id="ARBA00023136"/>
    </source>
</evidence>
<keyword evidence="5" id="KW-1278">Translocase</keyword>
<dbReference type="InterPro" id="IPR015855">
    <property type="entry name" value="ABC_transpr_MalK-like"/>
</dbReference>
<keyword evidence="2" id="KW-1003">Cell membrane</keyword>
<dbReference type="Pfam" id="PF00005">
    <property type="entry name" value="ABC_tran"/>
    <property type="match status" value="1"/>
</dbReference>
<dbReference type="Proteomes" id="UP000318717">
    <property type="component" value="Unassembled WGS sequence"/>
</dbReference>
<accession>A0A4Y3HZS5</accession>
<keyword evidence="3" id="KW-0547">Nucleotide-binding</keyword>
<dbReference type="SUPFAM" id="SSF52540">
    <property type="entry name" value="P-loop containing nucleoside triphosphate hydrolases"/>
    <property type="match status" value="1"/>
</dbReference>
<dbReference type="InterPro" id="IPR017871">
    <property type="entry name" value="ABC_transporter-like_CS"/>
</dbReference>
<evidence type="ECO:0000259" key="7">
    <source>
        <dbReference type="PROSITE" id="PS50893"/>
    </source>
</evidence>
<dbReference type="InterPro" id="IPR003439">
    <property type="entry name" value="ABC_transporter-like_ATP-bd"/>
</dbReference>
<dbReference type="RefSeq" id="WP_141346205.1">
    <property type="nucleotide sequence ID" value="NZ_BJLF01000012.1"/>
</dbReference>
<dbReference type="FunFam" id="3.40.50.300:FF:000042">
    <property type="entry name" value="Maltose/maltodextrin ABC transporter, ATP-binding protein"/>
    <property type="match status" value="1"/>
</dbReference>
<evidence type="ECO:0000256" key="2">
    <source>
        <dbReference type="ARBA" id="ARBA00022475"/>
    </source>
</evidence>
<dbReference type="GO" id="GO:0140359">
    <property type="term" value="F:ABC-type transporter activity"/>
    <property type="evidence" value="ECO:0007669"/>
    <property type="project" value="InterPro"/>
</dbReference>
<dbReference type="InterPro" id="IPR013611">
    <property type="entry name" value="Transp-assoc_OB_typ2"/>
</dbReference>
<dbReference type="InterPro" id="IPR008995">
    <property type="entry name" value="Mo/tungstate-bd_C_term_dom"/>
</dbReference>
<organism evidence="8 9">
    <name type="scientific">Vibrio inusitatus NBRC 102082</name>
    <dbReference type="NCBI Taxonomy" id="1219070"/>
    <lineage>
        <taxon>Bacteria</taxon>
        <taxon>Pseudomonadati</taxon>
        <taxon>Pseudomonadota</taxon>
        <taxon>Gammaproteobacteria</taxon>
        <taxon>Vibrionales</taxon>
        <taxon>Vibrionaceae</taxon>
        <taxon>Vibrio</taxon>
    </lineage>
</organism>
<dbReference type="GO" id="GO:0016887">
    <property type="term" value="F:ATP hydrolysis activity"/>
    <property type="evidence" value="ECO:0007669"/>
    <property type="project" value="InterPro"/>
</dbReference>
<evidence type="ECO:0000256" key="5">
    <source>
        <dbReference type="ARBA" id="ARBA00022967"/>
    </source>
</evidence>
<dbReference type="Pfam" id="PF08402">
    <property type="entry name" value="TOBE_2"/>
    <property type="match status" value="1"/>
</dbReference>
<dbReference type="PROSITE" id="PS00211">
    <property type="entry name" value="ABC_TRANSPORTER_1"/>
    <property type="match status" value="1"/>
</dbReference>
<dbReference type="InterPro" id="IPR047641">
    <property type="entry name" value="ABC_transpr_MalK/UgpC-like"/>
</dbReference>
<evidence type="ECO:0000256" key="4">
    <source>
        <dbReference type="ARBA" id="ARBA00022840"/>
    </source>
</evidence>
<dbReference type="InterPro" id="IPR003593">
    <property type="entry name" value="AAA+_ATPase"/>
</dbReference>
<dbReference type="PROSITE" id="PS50893">
    <property type="entry name" value="ABC_TRANSPORTER_2"/>
    <property type="match status" value="1"/>
</dbReference>
<dbReference type="Gene3D" id="2.40.50.140">
    <property type="entry name" value="Nucleic acid-binding proteins"/>
    <property type="match status" value="1"/>
</dbReference>
<evidence type="ECO:0000313" key="9">
    <source>
        <dbReference type="Proteomes" id="UP000318717"/>
    </source>
</evidence>
<dbReference type="Gene3D" id="2.40.50.100">
    <property type="match status" value="1"/>
</dbReference>
<dbReference type="SUPFAM" id="SSF50331">
    <property type="entry name" value="MOP-like"/>
    <property type="match status" value="1"/>
</dbReference>
<keyword evidence="1" id="KW-0813">Transport</keyword>
<evidence type="ECO:0000256" key="1">
    <source>
        <dbReference type="ARBA" id="ARBA00022448"/>
    </source>
</evidence>
<dbReference type="GO" id="GO:0005524">
    <property type="term" value="F:ATP binding"/>
    <property type="evidence" value="ECO:0007669"/>
    <property type="project" value="UniProtKB-KW"/>
</dbReference>
<evidence type="ECO:0000256" key="3">
    <source>
        <dbReference type="ARBA" id="ARBA00022741"/>
    </source>
</evidence>
<reference evidence="8 9" key="1">
    <citation type="submission" date="2019-06" db="EMBL/GenBank/DDBJ databases">
        <title>Whole genome shotgun sequence of Vibrio inusitatus NBRC 102082.</title>
        <authorList>
            <person name="Hosoyama A."/>
            <person name="Uohara A."/>
            <person name="Ohji S."/>
            <person name="Ichikawa N."/>
        </authorList>
    </citation>
    <scope>NUCLEOTIDE SEQUENCE [LARGE SCALE GENOMIC DNA]</scope>
    <source>
        <strain evidence="8 9">NBRC 102082</strain>
    </source>
</reference>
<dbReference type="EMBL" id="BJLF01000012">
    <property type="protein sequence ID" value="GEA51734.1"/>
    <property type="molecule type" value="Genomic_DNA"/>
</dbReference>
<dbReference type="OrthoDB" id="9802264at2"/>
<dbReference type="SMART" id="SM00382">
    <property type="entry name" value="AAA"/>
    <property type="match status" value="1"/>
</dbReference>
<comment type="caution">
    <text evidence="8">The sequence shown here is derived from an EMBL/GenBank/DDBJ whole genome shotgun (WGS) entry which is preliminary data.</text>
</comment>
<keyword evidence="4 8" id="KW-0067">ATP-binding</keyword>
<gene>
    <name evidence="8" type="primary">ugpC2</name>
    <name evidence="8" type="ORF">VIN01S_25380</name>
</gene>